<dbReference type="Pfam" id="PF23933">
    <property type="entry name" value="DUF7269"/>
    <property type="match status" value="1"/>
</dbReference>
<evidence type="ECO:0000259" key="3">
    <source>
        <dbReference type="Pfam" id="PF01882"/>
    </source>
</evidence>
<dbReference type="RefSeq" id="WP_310898835.1">
    <property type="nucleotide sequence ID" value="NZ_JAMQOS010000001.1"/>
</dbReference>
<keyword evidence="2" id="KW-1133">Transmembrane helix</keyword>
<dbReference type="Gene3D" id="2.60.40.10">
    <property type="entry name" value="Immunoglobulins"/>
    <property type="match status" value="1"/>
</dbReference>
<organism evidence="4 5">
    <name type="scientific">Haloarcula onubensis</name>
    <dbReference type="NCBI Taxonomy" id="2950539"/>
    <lineage>
        <taxon>Archaea</taxon>
        <taxon>Methanobacteriati</taxon>
        <taxon>Methanobacteriota</taxon>
        <taxon>Stenosarchaea group</taxon>
        <taxon>Halobacteria</taxon>
        <taxon>Halobacteriales</taxon>
        <taxon>Haloarculaceae</taxon>
        <taxon>Haloarcula</taxon>
    </lineage>
</organism>
<dbReference type="PANTHER" id="PTHR33608:SF6">
    <property type="entry name" value="BLL2464 PROTEIN"/>
    <property type="match status" value="1"/>
</dbReference>
<evidence type="ECO:0000313" key="5">
    <source>
        <dbReference type="Proteomes" id="UP001268864"/>
    </source>
</evidence>
<proteinExistence type="predicted"/>
<feature type="region of interest" description="Disordered" evidence="1">
    <location>
        <begin position="67"/>
        <end position="89"/>
    </location>
</feature>
<protein>
    <submittedName>
        <fullName evidence="4">DUF58 domain-containing protein</fullName>
    </submittedName>
</protein>
<dbReference type="InterPro" id="IPR002881">
    <property type="entry name" value="DUF58"/>
</dbReference>
<feature type="transmembrane region" description="Helical" evidence="2">
    <location>
        <begin position="32"/>
        <end position="52"/>
    </location>
</feature>
<evidence type="ECO:0000256" key="2">
    <source>
        <dbReference type="SAM" id="Phobius"/>
    </source>
</evidence>
<evidence type="ECO:0000256" key="1">
    <source>
        <dbReference type="SAM" id="MobiDB-lite"/>
    </source>
</evidence>
<dbReference type="InterPro" id="IPR006311">
    <property type="entry name" value="TAT_signal"/>
</dbReference>
<sequence length="615" mass="65149">MSLHRRFALALGSLAVLVGALGVATGGFDAAARPGLVIFVGILGVGLALYSLSRRVRVPTAVAVLDDPSDRDIAPPAPSTDGGGSARLTRHRRLADEVRTLLRRAVARDGLDDATADEVIGSGAWTDDPVAAAAFADDVGRSRQLRDWLRARRDGTTTLGYRLDRAGAAIRELLGLPATDAEPSQARTPTGTGVVETGRWAGFRAVPLAFVGVGIVARRPGLLLAGAVAVVALAVGVASRPPDPDLTVTRAIHAEEPAHGDAVTVRMQVRNDGDRALVDCRVADGVPDALAVTDGSPQLATALRPDATATVEYTVRATRGEHRFDAPRVVAGDAAGASARVTEPAVTGDESLSVSLPSADLDVPVRSQTTRLRGRIEADDGGEGIAFYATRDYRPGDPLSRVDWNRYASTRELSTLQFQQEQSATVVVLVDARPDAYHAPADPTLDTTVDRAVLSARGVLDARLDADDRVGLAALSTDRLYVPPSGGQAHRSRLETVLATNAAVGPTPAVGEWFPEATFRWLRRELPSAAQVVCCSPLTDDDVVRVLRYLAAYGHAVTVLSPDPGTRPTAAGTVAAARRQFRCSSLRRQGIPVVDWRHEESLAVAIERQRGEWFS</sequence>
<dbReference type="Proteomes" id="UP001268864">
    <property type="component" value="Unassembled WGS sequence"/>
</dbReference>
<comment type="caution">
    <text evidence="4">The sequence shown here is derived from an EMBL/GenBank/DDBJ whole genome shotgun (WGS) entry which is preliminary data.</text>
</comment>
<dbReference type="PANTHER" id="PTHR33608">
    <property type="entry name" value="BLL2464 PROTEIN"/>
    <property type="match status" value="1"/>
</dbReference>
<dbReference type="InterPro" id="IPR055693">
    <property type="entry name" value="DUF7269"/>
</dbReference>
<keyword evidence="2" id="KW-0812">Transmembrane</keyword>
<feature type="domain" description="DUF58" evidence="3">
    <location>
        <begin position="390"/>
        <end position="557"/>
    </location>
</feature>
<evidence type="ECO:0000313" key="4">
    <source>
        <dbReference type="EMBL" id="MDS0280995.1"/>
    </source>
</evidence>
<dbReference type="InterPro" id="IPR013783">
    <property type="entry name" value="Ig-like_fold"/>
</dbReference>
<feature type="transmembrane region" description="Helical" evidence="2">
    <location>
        <begin position="221"/>
        <end position="239"/>
    </location>
</feature>
<reference evidence="4 5" key="1">
    <citation type="submission" date="2022-06" db="EMBL/GenBank/DDBJ databases">
        <title>Halomicroarcula sp. a new haloarchaeum isolate from saline soil.</title>
        <authorList>
            <person name="Strakova D."/>
            <person name="Galisteo C."/>
            <person name="Sanchez-Porro C."/>
            <person name="Ventosa A."/>
        </authorList>
    </citation>
    <scope>NUCLEOTIDE SEQUENCE [LARGE SCALE GENOMIC DNA]</scope>
    <source>
        <strain evidence="4 5">S3CR25-11</strain>
    </source>
</reference>
<keyword evidence="2" id="KW-0472">Membrane</keyword>
<dbReference type="Pfam" id="PF01882">
    <property type="entry name" value="DUF58"/>
    <property type="match status" value="1"/>
</dbReference>
<dbReference type="EMBL" id="JAMQOS010000001">
    <property type="protein sequence ID" value="MDS0280995.1"/>
    <property type="molecule type" value="Genomic_DNA"/>
</dbReference>
<accession>A0ABU2FJR1</accession>
<name>A0ABU2FJR1_9EURY</name>
<keyword evidence="5" id="KW-1185">Reference proteome</keyword>
<dbReference type="PROSITE" id="PS51318">
    <property type="entry name" value="TAT"/>
    <property type="match status" value="1"/>
</dbReference>
<gene>
    <name evidence="4" type="ORF">NDI86_02600</name>
</gene>